<proteinExistence type="predicted"/>
<dbReference type="EMBL" id="QGMZ01000039">
    <property type="protein sequence ID" value="PWR70788.1"/>
    <property type="molecule type" value="Genomic_DNA"/>
</dbReference>
<evidence type="ECO:0008006" key="3">
    <source>
        <dbReference type="Google" id="ProtNLM"/>
    </source>
</evidence>
<dbReference type="Proteomes" id="UP000245934">
    <property type="component" value="Unassembled WGS sequence"/>
</dbReference>
<dbReference type="AlphaFoldDB" id="A0A2V2N2P4"/>
<dbReference type="OrthoDB" id="35699at2157"/>
<name>A0A2V2N2P4_9EURY</name>
<accession>A0A2V2N2P4</accession>
<gene>
    <name evidence="1" type="ORF">DLD82_14935</name>
</gene>
<dbReference type="RefSeq" id="WP_109941922.1">
    <property type="nucleotide sequence ID" value="NZ_CP176366.1"/>
</dbReference>
<dbReference type="Pfam" id="PF08734">
    <property type="entry name" value="GYD"/>
    <property type="match status" value="1"/>
</dbReference>
<comment type="caution">
    <text evidence="1">The sequence shown here is derived from an EMBL/GenBank/DDBJ whole genome shotgun (WGS) entry which is preliminary data.</text>
</comment>
<dbReference type="GeneID" id="97608188"/>
<evidence type="ECO:0000313" key="2">
    <source>
        <dbReference type="Proteomes" id="UP000245934"/>
    </source>
</evidence>
<reference evidence="1 2" key="1">
    <citation type="submission" date="2018-05" db="EMBL/GenBank/DDBJ databases">
        <title>Draft genome of Methanospirillum stamsii Pt1.</title>
        <authorList>
            <person name="Dueholm M.S."/>
            <person name="Nielsen P.H."/>
            <person name="Bakmann L.F."/>
            <person name="Otzen D.E."/>
        </authorList>
    </citation>
    <scope>NUCLEOTIDE SEQUENCE [LARGE SCALE GENOMIC DNA]</scope>
    <source>
        <strain evidence="1 2">Pt1</strain>
    </source>
</reference>
<evidence type="ECO:0000313" key="1">
    <source>
        <dbReference type="EMBL" id="PWR70788.1"/>
    </source>
</evidence>
<dbReference type="InterPro" id="IPR014845">
    <property type="entry name" value="GYD/TTHA1554"/>
</dbReference>
<keyword evidence="2" id="KW-1185">Reference proteome</keyword>
<protein>
    <recommendedName>
        <fullName evidence="3">GYD family protein</fullName>
    </recommendedName>
</protein>
<sequence length="101" mass="11607">MLTFILLGRLTSLALEQAREFKERDRRAAKIIKDAGGNLVSLYYTYGQYDFVAIIEAPSQDVMTMILIEIGRFSTVCSETLMAMPPDQLYQIIENFPEHER</sequence>
<organism evidence="1 2">
    <name type="scientific">Methanospirillum stamsii</name>
    <dbReference type="NCBI Taxonomy" id="1277351"/>
    <lineage>
        <taxon>Archaea</taxon>
        <taxon>Methanobacteriati</taxon>
        <taxon>Methanobacteriota</taxon>
        <taxon>Stenosarchaea group</taxon>
        <taxon>Methanomicrobia</taxon>
        <taxon>Methanomicrobiales</taxon>
        <taxon>Methanospirillaceae</taxon>
        <taxon>Methanospirillum</taxon>
    </lineage>
</organism>